<reference evidence="2 3" key="1">
    <citation type="submission" date="2020-05" db="EMBL/GenBank/DDBJ databases">
        <title>Identification and distribution of gene clusters putatively required for synthesis of sphingolipid metabolism inhibitors in phylogenetically diverse species of the filamentous fungus Fusarium.</title>
        <authorList>
            <person name="Kim H.-S."/>
            <person name="Busman M."/>
            <person name="Brown D.W."/>
            <person name="Divon H."/>
            <person name="Uhlig S."/>
            <person name="Proctor R.H."/>
        </authorList>
    </citation>
    <scope>NUCLEOTIDE SEQUENCE [LARGE SCALE GENOMIC DNA]</scope>
    <source>
        <strain evidence="2 3">NRRL 25311</strain>
    </source>
</reference>
<comment type="caution">
    <text evidence="2">The sequence shown here is derived from an EMBL/GenBank/DDBJ whole genome shotgun (WGS) entry which is preliminary data.</text>
</comment>
<organism evidence="2 3">
    <name type="scientific">Fusarium denticulatum</name>
    <dbReference type="NCBI Taxonomy" id="48507"/>
    <lineage>
        <taxon>Eukaryota</taxon>
        <taxon>Fungi</taxon>
        <taxon>Dikarya</taxon>
        <taxon>Ascomycota</taxon>
        <taxon>Pezizomycotina</taxon>
        <taxon>Sordariomycetes</taxon>
        <taxon>Hypocreomycetidae</taxon>
        <taxon>Hypocreales</taxon>
        <taxon>Nectriaceae</taxon>
        <taxon>Fusarium</taxon>
        <taxon>Fusarium fujikuroi species complex</taxon>
    </lineage>
</organism>
<dbReference type="AlphaFoldDB" id="A0A8H5UF81"/>
<proteinExistence type="predicted"/>
<dbReference type="PANTHER" id="PTHR42037:SF1">
    <property type="match status" value="1"/>
</dbReference>
<dbReference type="EMBL" id="JAAOAK010000105">
    <property type="protein sequence ID" value="KAF5689380.1"/>
    <property type="molecule type" value="Genomic_DNA"/>
</dbReference>
<feature type="compositionally biased region" description="Polar residues" evidence="1">
    <location>
        <begin position="355"/>
        <end position="369"/>
    </location>
</feature>
<evidence type="ECO:0000313" key="2">
    <source>
        <dbReference type="EMBL" id="KAF5689380.1"/>
    </source>
</evidence>
<dbReference type="Proteomes" id="UP000562682">
    <property type="component" value="Unassembled WGS sequence"/>
</dbReference>
<name>A0A8H5UF81_9HYPO</name>
<evidence type="ECO:0000256" key="1">
    <source>
        <dbReference type="SAM" id="MobiDB-lite"/>
    </source>
</evidence>
<sequence length="429" mass="48566">MGVGPPRLDKYNKILSRLFENLALFHILKGIDGPHMVTAYAPTDVQGIRRRIPDKRDYSLGCSELTPQNKVILFLNDFLQQLQRDPKGTEEERERLRQKLTKKCIDFAAPRLKKESVQGAALCQTAYDSRHDLQMSSLESLSRELDVAPRETAMNIKAVRHLIFRLAERIRIPALLIDDFLKLGPLFTSYQIKKVQAPTPAIVPPADGLRNLNSILKRILRPGDPRLKDMQSYLALLDGPLQLEETIRSMYDEDNGQVRVHSEIQVLEEFHRNQRSFVGGDRYIACSKLACLCCKFYFKHHPGRFEEPECHQKAYLNWRPVELPGGWKNEHWLDQRKALAMLSSELSTAVEKQIETQQGPTPWQPDSVTNITETMSTTSLGEVENDGVLGIGDGWSDDSASLAHINEDEFSDESEDSDNESDGGVGLDA</sequence>
<dbReference type="Pfam" id="PF14441">
    <property type="entry name" value="OTT_1508_deam"/>
    <property type="match status" value="1"/>
</dbReference>
<protein>
    <submittedName>
        <fullName evidence="2">Uncharacterized protein</fullName>
    </submittedName>
</protein>
<feature type="compositionally biased region" description="Acidic residues" evidence="1">
    <location>
        <begin position="408"/>
        <end position="421"/>
    </location>
</feature>
<dbReference type="PANTHER" id="PTHR42037">
    <property type="match status" value="1"/>
</dbReference>
<feature type="region of interest" description="Disordered" evidence="1">
    <location>
        <begin position="350"/>
        <end position="369"/>
    </location>
</feature>
<evidence type="ECO:0000313" key="3">
    <source>
        <dbReference type="Proteomes" id="UP000562682"/>
    </source>
</evidence>
<gene>
    <name evidence="2" type="ORF">FDENT_4400</name>
</gene>
<feature type="region of interest" description="Disordered" evidence="1">
    <location>
        <begin position="377"/>
        <end position="429"/>
    </location>
</feature>
<dbReference type="InterPro" id="IPR027796">
    <property type="entry name" value="OTT_1508_deam-like"/>
</dbReference>
<keyword evidence="3" id="KW-1185">Reference proteome</keyword>
<accession>A0A8H5UF81</accession>